<feature type="compositionally biased region" description="Basic and acidic residues" evidence="3">
    <location>
        <begin position="59"/>
        <end position="77"/>
    </location>
</feature>
<feature type="region of interest" description="Disordered" evidence="3">
    <location>
        <begin position="179"/>
        <end position="209"/>
    </location>
</feature>
<evidence type="ECO:0000256" key="2">
    <source>
        <dbReference type="ARBA" id="ARBA00022794"/>
    </source>
</evidence>
<dbReference type="InterPro" id="IPR029302">
    <property type="entry name" value="IFT43"/>
</dbReference>
<keyword evidence="2" id="KW-0970">Cilium biogenesis/degradation</keyword>
<feature type="region of interest" description="Disordered" evidence="3">
    <location>
        <begin position="1"/>
        <end position="107"/>
    </location>
</feature>
<feature type="compositionally biased region" description="Low complexity" evidence="3">
    <location>
        <begin position="29"/>
        <end position="39"/>
    </location>
</feature>
<dbReference type="OrthoDB" id="206950at2759"/>
<comment type="similarity">
    <text evidence="1">Belongs to the IFT43 family.</text>
</comment>
<protein>
    <recommendedName>
        <fullName evidence="6">Intraflagellar transport protein 43 homolog</fullName>
    </recommendedName>
</protein>
<organism evidence="4 5">
    <name type="scientific">Macrostomum lignano</name>
    <dbReference type="NCBI Taxonomy" id="282301"/>
    <lineage>
        <taxon>Eukaryota</taxon>
        <taxon>Metazoa</taxon>
        <taxon>Spiralia</taxon>
        <taxon>Lophotrochozoa</taxon>
        <taxon>Platyhelminthes</taxon>
        <taxon>Rhabditophora</taxon>
        <taxon>Macrostomorpha</taxon>
        <taxon>Macrostomida</taxon>
        <taxon>Macrostomidae</taxon>
        <taxon>Macrostomum</taxon>
    </lineage>
</organism>
<dbReference type="GO" id="GO:0030991">
    <property type="term" value="C:intraciliary transport particle A"/>
    <property type="evidence" value="ECO:0007669"/>
    <property type="project" value="InterPro"/>
</dbReference>
<dbReference type="PANTHER" id="PTHR33724">
    <property type="entry name" value="INTRAFLAGELLAR TRANSPORT PROTEIN 43 HOMOLOG"/>
    <property type="match status" value="1"/>
</dbReference>
<keyword evidence="5" id="KW-1185">Reference proteome</keyword>
<dbReference type="GO" id="GO:0005929">
    <property type="term" value="C:cilium"/>
    <property type="evidence" value="ECO:0007669"/>
    <property type="project" value="TreeGrafter"/>
</dbReference>
<evidence type="ECO:0000256" key="3">
    <source>
        <dbReference type="SAM" id="MobiDB-lite"/>
    </source>
</evidence>
<dbReference type="AlphaFoldDB" id="A0A267DWM3"/>
<dbReference type="PANTHER" id="PTHR33724:SF1">
    <property type="entry name" value="INTRAFLAGELLAR TRANSPORT PROTEIN 43 HOMOLOG"/>
    <property type="match status" value="1"/>
</dbReference>
<dbReference type="STRING" id="282301.A0A267DWM3"/>
<evidence type="ECO:0008006" key="6">
    <source>
        <dbReference type="Google" id="ProtNLM"/>
    </source>
</evidence>
<sequence>MDEEFNLESTKGKKKARMGRRANEEEDSAGGTTADGGAAPKRRGGWGDEPPRTAGSGGRRADDELGDDKFREKRFSDSDDDGGAAAIPELKEEAPVASSVNEPPEMAKAPSIAVNRVATYRELDFDLNRHASFATLDNEIDLKLLTRCLAADQDLQEPDEYWDWDRLFAEVTGDLLVDTGDQDVGPVAPPTAASGSASDEATATAVPVK</sequence>
<evidence type="ECO:0000313" key="4">
    <source>
        <dbReference type="EMBL" id="PAA53713.1"/>
    </source>
</evidence>
<dbReference type="GO" id="GO:0035721">
    <property type="term" value="P:intraciliary retrograde transport"/>
    <property type="evidence" value="ECO:0007669"/>
    <property type="project" value="TreeGrafter"/>
</dbReference>
<evidence type="ECO:0000313" key="5">
    <source>
        <dbReference type="Proteomes" id="UP000215902"/>
    </source>
</evidence>
<dbReference type="EMBL" id="NIVC01003037">
    <property type="protein sequence ID" value="PAA53713.1"/>
    <property type="molecule type" value="Genomic_DNA"/>
</dbReference>
<dbReference type="Proteomes" id="UP000215902">
    <property type="component" value="Unassembled WGS sequence"/>
</dbReference>
<proteinExistence type="inferred from homology"/>
<accession>A0A267DWM3</accession>
<dbReference type="Pfam" id="PF15305">
    <property type="entry name" value="IFT43"/>
    <property type="match status" value="1"/>
</dbReference>
<evidence type="ECO:0000256" key="1">
    <source>
        <dbReference type="ARBA" id="ARBA00007563"/>
    </source>
</evidence>
<gene>
    <name evidence="4" type="ORF">BOX15_Mlig025147g2</name>
</gene>
<comment type="caution">
    <text evidence="4">The sequence shown here is derived from an EMBL/GenBank/DDBJ whole genome shotgun (WGS) entry which is preliminary data.</text>
</comment>
<name>A0A267DWM3_9PLAT</name>
<reference evidence="4 5" key="1">
    <citation type="submission" date="2017-06" db="EMBL/GenBank/DDBJ databases">
        <title>A platform for efficient transgenesis in Macrostomum lignano, a flatworm model organism for stem cell research.</title>
        <authorList>
            <person name="Berezikov E."/>
        </authorList>
    </citation>
    <scope>NUCLEOTIDE SEQUENCE [LARGE SCALE GENOMIC DNA]</scope>
    <source>
        <strain evidence="4">DV1</strain>
        <tissue evidence="4">Whole organism</tissue>
    </source>
</reference>